<proteinExistence type="predicted"/>
<keyword evidence="3" id="KW-1185">Reference proteome</keyword>
<evidence type="ECO:0000313" key="3">
    <source>
        <dbReference type="Proteomes" id="UP000038009"/>
    </source>
</evidence>
<feature type="compositionally biased region" description="Low complexity" evidence="1">
    <location>
        <begin position="126"/>
        <end position="139"/>
    </location>
</feature>
<dbReference type="AlphaFoldDB" id="A0A0N1IHB8"/>
<dbReference type="InterPro" id="IPR010378">
    <property type="entry name" value="TRAPPC13"/>
</dbReference>
<dbReference type="PANTHER" id="PTHR13134">
    <property type="entry name" value="TRAFFICKING PROTEIN PARTICLE COMPLEX SUBUNIT 13"/>
    <property type="match status" value="1"/>
</dbReference>
<comment type="caution">
    <text evidence="2">The sequence shown here is derived from an EMBL/GenBank/DDBJ whole genome shotgun (WGS) entry which is preliminary data.</text>
</comment>
<dbReference type="Proteomes" id="UP000038009">
    <property type="component" value="Unassembled WGS sequence"/>
</dbReference>
<dbReference type="EMBL" id="LJSK01000510">
    <property type="protein sequence ID" value="KPI82855.1"/>
    <property type="molecule type" value="Genomic_DNA"/>
</dbReference>
<reference evidence="2 3" key="1">
    <citation type="journal article" date="2015" name="PLoS Pathog.">
        <title>Leptomonas seymouri: Adaptations to the Dixenous Life Cycle Analyzed by Genome Sequencing, Transcriptome Profiling and Co-infection with Leishmania donovani.</title>
        <authorList>
            <person name="Kraeva N."/>
            <person name="Butenko A."/>
            <person name="Hlavacova J."/>
            <person name="Kostygov A."/>
            <person name="Myskova J."/>
            <person name="Grybchuk D."/>
            <person name="Lestinova T."/>
            <person name="Votypka J."/>
            <person name="Volf P."/>
            <person name="Opperdoes F."/>
            <person name="Flegontov P."/>
            <person name="Lukes J."/>
            <person name="Yurchenko V."/>
        </authorList>
    </citation>
    <scope>NUCLEOTIDE SEQUENCE [LARGE SCALE GENOMIC DNA]</scope>
    <source>
        <strain evidence="2 3">ATCC 30220</strain>
    </source>
</reference>
<dbReference type="GO" id="GO:1990072">
    <property type="term" value="C:TRAPPIII protein complex"/>
    <property type="evidence" value="ECO:0007669"/>
    <property type="project" value="TreeGrafter"/>
</dbReference>
<dbReference type="OrthoDB" id="273346at2759"/>
<evidence type="ECO:0000313" key="2">
    <source>
        <dbReference type="EMBL" id="KPI82855.1"/>
    </source>
</evidence>
<protein>
    <submittedName>
        <fullName evidence="2">Uncharacterized protein</fullName>
    </submittedName>
</protein>
<name>A0A0N1IHB8_LEPSE</name>
<feature type="region of interest" description="Disordered" evidence="1">
    <location>
        <begin position="1"/>
        <end position="42"/>
    </location>
</feature>
<feature type="region of interest" description="Disordered" evidence="1">
    <location>
        <begin position="112"/>
        <end position="144"/>
    </location>
</feature>
<dbReference type="PANTHER" id="PTHR13134:SF3">
    <property type="entry name" value="TRAFFICKING PROTEIN PARTICLE COMPLEX SUBUNIT 13"/>
    <property type="match status" value="1"/>
</dbReference>
<sequence>MHRTPSGLRAGAPSPTSAAGTTGRVGATVDSPSANASGNSTPALATESASIAAAPGVATAPDGTVMHPAPLGLQASVLSKPCFYPSFGEDMGDFTEEGDILYPVLGDPWSRIRSGHSPGEGTGNTSDAAASPADVRAAPLEPSTTPRCRTIAVSTGSTARPCALSSSLSSTTALCVQPVLILPRKVGVSLAGEVFCALLCLHNAATYPLTHAHLRIDEAQPPAPQRRALLRRTVPVLPPKSNYTITTAVPLDTACNYSLTVTVVYKDPSERQRQLSWSSTLKTEQSIIEVQRRLAYLRPCVPAKCLPHSPSPLPSSSAPTLRTYACYQLTIDLKNMSSVPLVITSSELLLPALTYHDGKPLFRHLTPAETVADCDRLCDRNSEVGTATPSPPALLMPGDTKTLVFFIGVYLEELRHATIVHGHGGVTNKLLSPSLTSFGHVQWTWCRANGETGTVRSAPLRVEQLVAEPDAALCVTGVAPAAVAGTPTAEAAPWTPSPSPTPSPLLLAGYPITVFFALSNPSTIHRYDVALKVRVERLAPQWLYTGPTVRPIGLLEPSSTLTFSLNLLPWQAGWLQVAQAALEVVDAQMLEAVLWPPASTSLLQPLEGHTESPSVAAAGQPALVATEPSAMRATLPADGDVLCEVLVM</sequence>
<dbReference type="VEuPathDB" id="TriTrypDB:Lsey_0510_0040"/>
<feature type="compositionally biased region" description="Polar residues" evidence="1">
    <location>
        <begin position="30"/>
        <end position="42"/>
    </location>
</feature>
<gene>
    <name evidence="2" type="ORF">ABL78_8135</name>
</gene>
<evidence type="ECO:0000256" key="1">
    <source>
        <dbReference type="SAM" id="MobiDB-lite"/>
    </source>
</evidence>
<accession>A0A0N1IHB8</accession>
<dbReference type="OMA" id="LPWQAGW"/>
<organism evidence="2 3">
    <name type="scientific">Leptomonas seymouri</name>
    <dbReference type="NCBI Taxonomy" id="5684"/>
    <lineage>
        <taxon>Eukaryota</taxon>
        <taxon>Discoba</taxon>
        <taxon>Euglenozoa</taxon>
        <taxon>Kinetoplastea</taxon>
        <taxon>Metakinetoplastina</taxon>
        <taxon>Trypanosomatida</taxon>
        <taxon>Trypanosomatidae</taxon>
        <taxon>Leishmaniinae</taxon>
        <taxon>Leptomonas</taxon>
    </lineage>
</organism>